<keyword evidence="3" id="KW-1185">Reference proteome</keyword>
<feature type="region of interest" description="Disordered" evidence="1">
    <location>
        <begin position="219"/>
        <end position="239"/>
    </location>
</feature>
<feature type="region of interest" description="Disordered" evidence="1">
    <location>
        <begin position="102"/>
        <end position="127"/>
    </location>
</feature>
<sequence>MINPFKNNKKKYHYIIKRYFNRNDLTNAYNQIILNNNIIKKLHTKIYKDKYNDIDYDLNHEILSWNVINEHKYYKDAEYDGKSFYSPNLIYDSERSTPILLSESDNSSYNESNSSNSSNSSDSSNSFNNRTLTIEKNSLYKQNFDILEDQFRTRKILYCVYKKFKTFNISEYNVIPNLLVDYEYSNEYIRFLESIIEFYDAGLNYKYNGLIINNFSTNENEENSESEDSDNEEDSENAENNENKNFFALTMGIYLLNSNYSSNYIYNTLNNINYCHYNEMVFKSGIISKWLKWINNYLFTNETNNFYDNPNKEEQTILYSIKDFFKFDDYTTINRIALPSFLYYLSDNNIYNTYNLKLG</sequence>
<dbReference type="Proteomes" id="UP000193920">
    <property type="component" value="Unassembled WGS sequence"/>
</dbReference>
<gene>
    <name evidence="2" type="ORF">LY90DRAFT_519505</name>
</gene>
<name>A0A1Y1Z118_9FUNG</name>
<accession>A0A1Y1Z118</accession>
<evidence type="ECO:0000256" key="1">
    <source>
        <dbReference type="SAM" id="MobiDB-lite"/>
    </source>
</evidence>
<evidence type="ECO:0000313" key="3">
    <source>
        <dbReference type="Proteomes" id="UP000193920"/>
    </source>
</evidence>
<dbReference type="EMBL" id="MCOG01000471">
    <property type="protein sequence ID" value="ORY03919.1"/>
    <property type="molecule type" value="Genomic_DNA"/>
</dbReference>
<comment type="caution">
    <text evidence="2">The sequence shown here is derived from an EMBL/GenBank/DDBJ whole genome shotgun (WGS) entry which is preliminary data.</text>
</comment>
<evidence type="ECO:0000313" key="2">
    <source>
        <dbReference type="EMBL" id="ORY03919.1"/>
    </source>
</evidence>
<dbReference type="AlphaFoldDB" id="A0A1Y1Z118"/>
<reference evidence="2 3" key="1">
    <citation type="submission" date="2016-08" db="EMBL/GenBank/DDBJ databases">
        <title>A Parts List for Fungal Cellulosomes Revealed by Comparative Genomics.</title>
        <authorList>
            <consortium name="DOE Joint Genome Institute"/>
            <person name="Haitjema C.H."/>
            <person name="Gilmore S.P."/>
            <person name="Henske J.K."/>
            <person name="Solomon K.V."/>
            <person name="De Groot R."/>
            <person name="Kuo A."/>
            <person name="Mondo S.J."/>
            <person name="Salamov A.A."/>
            <person name="Labutti K."/>
            <person name="Zhao Z."/>
            <person name="Chiniquy J."/>
            <person name="Barry K."/>
            <person name="Brewer H.M."/>
            <person name="Purvine S.O."/>
            <person name="Wright A.T."/>
            <person name="Boxma B."/>
            <person name="Van Alen T."/>
            <person name="Hackstein J.H."/>
            <person name="Baker S.E."/>
            <person name="Grigoriev I.V."/>
            <person name="O'Malley M.A."/>
        </authorList>
    </citation>
    <scope>NUCLEOTIDE SEQUENCE [LARGE SCALE GENOMIC DNA]</scope>
    <source>
        <strain evidence="2 3">G1</strain>
    </source>
</reference>
<proteinExistence type="predicted"/>
<organism evidence="2 3">
    <name type="scientific">Neocallimastix californiae</name>
    <dbReference type="NCBI Taxonomy" id="1754190"/>
    <lineage>
        <taxon>Eukaryota</taxon>
        <taxon>Fungi</taxon>
        <taxon>Fungi incertae sedis</taxon>
        <taxon>Chytridiomycota</taxon>
        <taxon>Chytridiomycota incertae sedis</taxon>
        <taxon>Neocallimastigomycetes</taxon>
        <taxon>Neocallimastigales</taxon>
        <taxon>Neocallimastigaceae</taxon>
        <taxon>Neocallimastix</taxon>
    </lineage>
</organism>
<protein>
    <submittedName>
        <fullName evidence="2">Uncharacterized protein</fullName>
    </submittedName>
</protein>